<dbReference type="SUPFAM" id="SSF51445">
    <property type="entry name" value="(Trans)glycosidases"/>
    <property type="match status" value="1"/>
</dbReference>
<evidence type="ECO:0000256" key="1">
    <source>
        <dbReference type="ARBA" id="ARBA00000966"/>
    </source>
</evidence>
<dbReference type="InterPro" id="IPR017853">
    <property type="entry name" value="GH"/>
</dbReference>
<evidence type="ECO:0000256" key="3">
    <source>
        <dbReference type="ARBA" id="ARBA00012601"/>
    </source>
</evidence>
<evidence type="ECO:0000256" key="2">
    <source>
        <dbReference type="ARBA" id="ARBA00005641"/>
    </source>
</evidence>
<dbReference type="Proteomes" id="UP001295740">
    <property type="component" value="Unassembled WGS sequence"/>
</dbReference>
<dbReference type="PANTHER" id="PTHR34142:SF5">
    <property type="entry name" value="CBM1 DOMAIN-CONTAINING PROTEIN"/>
    <property type="match status" value="1"/>
</dbReference>
<evidence type="ECO:0000256" key="6">
    <source>
        <dbReference type="RuleBase" id="RU361153"/>
    </source>
</evidence>
<comment type="similarity">
    <text evidence="2 6">Belongs to the glycosyl hydrolase 5 (cellulase A) family.</text>
</comment>
<dbReference type="PANTHER" id="PTHR34142">
    <property type="entry name" value="ENDO-BETA-1,4-GLUCANASE A"/>
    <property type="match status" value="1"/>
</dbReference>
<dbReference type="EMBL" id="CAUWAG010000018">
    <property type="protein sequence ID" value="CAJ2510917.1"/>
    <property type="molecule type" value="Genomic_DNA"/>
</dbReference>
<keyword evidence="9" id="KW-1185">Reference proteome</keyword>
<evidence type="ECO:0000256" key="4">
    <source>
        <dbReference type="ARBA" id="ARBA00022801"/>
    </source>
</evidence>
<dbReference type="AlphaFoldDB" id="A0AAI8VTQ9"/>
<reference evidence="8" key="1">
    <citation type="submission" date="2023-10" db="EMBL/GenBank/DDBJ databases">
        <authorList>
            <person name="Hackl T."/>
        </authorList>
    </citation>
    <scope>NUCLEOTIDE SEQUENCE</scope>
</reference>
<protein>
    <recommendedName>
        <fullName evidence="3">cellulase</fullName>
        <ecNumber evidence="3">3.2.1.4</ecNumber>
    </recommendedName>
</protein>
<feature type="domain" description="Glycoside hydrolase family 5" evidence="7">
    <location>
        <begin position="1"/>
        <end position="152"/>
    </location>
</feature>
<dbReference type="GO" id="GO:0009251">
    <property type="term" value="P:glucan catabolic process"/>
    <property type="evidence" value="ECO:0007669"/>
    <property type="project" value="TreeGrafter"/>
</dbReference>
<evidence type="ECO:0000313" key="9">
    <source>
        <dbReference type="Proteomes" id="UP001295740"/>
    </source>
</evidence>
<proteinExistence type="inferred from homology"/>
<evidence type="ECO:0000313" key="8">
    <source>
        <dbReference type="EMBL" id="CAJ2510917.1"/>
    </source>
</evidence>
<keyword evidence="5 6" id="KW-0326">Glycosidase</keyword>
<dbReference type="EC" id="3.2.1.4" evidence="3"/>
<name>A0AAI8VTQ9_9PEZI</name>
<accession>A0AAI8VTQ9</accession>
<dbReference type="Pfam" id="PF00150">
    <property type="entry name" value="Cellulase"/>
    <property type="match status" value="1"/>
</dbReference>
<comment type="catalytic activity">
    <reaction evidence="1">
        <text>Endohydrolysis of (1-&gt;4)-beta-D-glucosidic linkages in cellulose, lichenin and cereal beta-D-glucans.</text>
        <dbReference type="EC" id="3.2.1.4"/>
    </reaction>
</comment>
<evidence type="ECO:0000256" key="5">
    <source>
        <dbReference type="ARBA" id="ARBA00023295"/>
    </source>
</evidence>
<keyword evidence="4 6" id="KW-0378">Hydrolase</keyword>
<gene>
    <name evidence="8" type="ORF">KHLLAP_LOCUS11385</name>
</gene>
<evidence type="ECO:0000259" key="7">
    <source>
        <dbReference type="Pfam" id="PF00150"/>
    </source>
</evidence>
<dbReference type="Gene3D" id="3.20.20.80">
    <property type="entry name" value="Glycosidases"/>
    <property type="match status" value="1"/>
</dbReference>
<comment type="caution">
    <text evidence="8">The sequence shown here is derived from an EMBL/GenBank/DDBJ whole genome shotgun (WGS) entry which is preliminary data.</text>
</comment>
<sequence length="246" mass="25044">MNEPHDLPDADLATWATTVQAAVTAIRNAGATTQTILLPGTDFTHATSFVENGSAGNLSRVTNPDGSTARLVFEVHQYLDADGSGQALECVSDHASDGFVPLARFLAAGGRRAFVGEIGGGNTSSCITNLCSSLAFINGNPDVFMGYTGWSAGGFSATDYNLTMTPMGSPGNFVDQQTVAQCVVGTRNGLGNSTASLNSTGLRGSSAASGGNSTDVVAIAGSARHSAGEMVGIVVVGLLTVFAMWL</sequence>
<organism evidence="8 9">
    <name type="scientific">Anthostomella pinea</name>
    <dbReference type="NCBI Taxonomy" id="933095"/>
    <lineage>
        <taxon>Eukaryota</taxon>
        <taxon>Fungi</taxon>
        <taxon>Dikarya</taxon>
        <taxon>Ascomycota</taxon>
        <taxon>Pezizomycotina</taxon>
        <taxon>Sordariomycetes</taxon>
        <taxon>Xylariomycetidae</taxon>
        <taxon>Xylariales</taxon>
        <taxon>Xylariaceae</taxon>
        <taxon>Anthostomella</taxon>
    </lineage>
</organism>
<dbReference type="InterPro" id="IPR001547">
    <property type="entry name" value="Glyco_hydro_5"/>
</dbReference>
<dbReference type="GO" id="GO:0008810">
    <property type="term" value="F:cellulase activity"/>
    <property type="evidence" value="ECO:0007669"/>
    <property type="project" value="UniProtKB-EC"/>
</dbReference>